<sequence length="151" mass="16983">MNVDGEWAIYWSEYWNTVFVRFVQSDEAEVVRVQSPHSLAGHADREISVPEVKVSVENVGIGKWTCKQYWWNGLVPKSKTGEEKRVEFTTGRAATTTSQTEWKWSSASGRVHRGGRAVCGSVVSEGQQSHRKILNRQEEAVLRLSADIGFG</sequence>
<dbReference type="AlphaFoldDB" id="A0AAW2HKZ3"/>
<name>A0AAW2HKZ3_9NEOP</name>
<proteinExistence type="predicted"/>
<evidence type="ECO:0000313" key="1">
    <source>
        <dbReference type="EMBL" id="KAL0270635.1"/>
    </source>
</evidence>
<reference evidence="1" key="1">
    <citation type="journal article" date="2024" name="Gigascience">
        <title>Chromosome-level genome of the poultry shaft louse Menopon gallinae provides insight into the host-switching and adaptive evolution of parasitic lice.</title>
        <authorList>
            <person name="Xu Y."/>
            <person name="Ma L."/>
            <person name="Liu S."/>
            <person name="Liang Y."/>
            <person name="Liu Q."/>
            <person name="He Z."/>
            <person name="Tian L."/>
            <person name="Duan Y."/>
            <person name="Cai W."/>
            <person name="Li H."/>
            <person name="Song F."/>
        </authorList>
    </citation>
    <scope>NUCLEOTIDE SEQUENCE</scope>
    <source>
        <strain evidence="1">Cailab_2023a</strain>
    </source>
</reference>
<organism evidence="1">
    <name type="scientific">Menopon gallinae</name>
    <name type="common">poultry shaft louse</name>
    <dbReference type="NCBI Taxonomy" id="328185"/>
    <lineage>
        <taxon>Eukaryota</taxon>
        <taxon>Metazoa</taxon>
        <taxon>Ecdysozoa</taxon>
        <taxon>Arthropoda</taxon>
        <taxon>Hexapoda</taxon>
        <taxon>Insecta</taxon>
        <taxon>Pterygota</taxon>
        <taxon>Neoptera</taxon>
        <taxon>Paraneoptera</taxon>
        <taxon>Psocodea</taxon>
        <taxon>Troctomorpha</taxon>
        <taxon>Phthiraptera</taxon>
        <taxon>Amblycera</taxon>
        <taxon>Menoponidae</taxon>
        <taxon>Menopon</taxon>
    </lineage>
</organism>
<comment type="caution">
    <text evidence="1">The sequence shown here is derived from an EMBL/GenBank/DDBJ whole genome shotgun (WGS) entry which is preliminary data.</text>
</comment>
<dbReference type="EMBL" id="JARGDH010000004">
    <property type="protein sequence ID" value="KAL0270635.1"/>
    <property type="molecule type" value="Genomic_DNA"/>
</dbReference>
<gene>
    <name evidence="1" type="ORF">PYX00_007981</name>
</gene>
<accession>A0AAW2HKZ3</accession>
<protein>
    <submittedName>
        <fullName evidence="1">Uncharacterized protein</fullName>
    </submittedName>
</protein>